<evidence type="ECO:0000313" key="10">
    <source>
        <dbReference type="Proteomes" id="UP001596072"/>
    </source>
</evidence>
<evidence type="ECO:0000256" key="8">
    <source>
        <dbReference type="SAM" id="Phobius"/>
    </source>
</evidence>
<feature type="transmembrane region" description="Helical" evidence="8">
    <location>
        <begin position="29"/>
        <end position="49"/>
    </location>
</feature>
<comment type="similarity">
    <text evidence="7">Belongs to the drug/metabolite transporter (DMT) superfamily. Small multidrug resistance (SMR) (TC 2.A.7.1) family.</text>
</comment>
<dbReference type="InterPro" id="IPR045324">
    <property type="entry name" value="Small_multidrug_res"/>
</dbReference>
<dbReference type="SUPFAM" id="SSF103481">
    <property type="entry name" value="Multidrug resistance efflux transporter EmrE"/>
    <property type="match status" value="1"/>
</dbReference>
<keyword evidence="5 8" id="KW-1133">Transmembrane helix</keyword>
<proteinExistence type="inferred from homology"/>
<dbReference type="RefSeq" id="WP_136436469.1">
    <property type="nucleotide sequence ID" value="NZ_JBHSNS010000015.1"/>
</dbReference>
<feature type="transmembrane region" description="Helical" evidence="8">
    <location>
        <begin position="84"/>
        <end position="104"/>
    </location>
</feature>
<keyword evidence="10" id="KW-1185">Reference proteome</keyword>
<dbReference type="InterPro" id="IPR000390">
    <property type="entry name" value="Small_drug/metabolite_transptr"/>
</dbReference>
<sequence>MQWLLLAGAILFEVLGTLSLRMAATGRRAWYTAVAVGYVAAFAALALALDEGLALGVAYGIWAAVGVALTSIASRVLFKEPLTPLMVAGITLIATGVLVVELGAH</sequence>
<name>A0ABW0ZS65_9ACTN</name>
<organism evidence="9 10">
    <name type="scientific">Nocardioides vastitatis</name>
    <dbReference type="NCBI Taxonomy" id="2568655"/>
    <lineage>
        <taxon>Bacteria</taxon>
        <taxon>Bacillati</taxon>
        <taxon>Actinomycetota</taxon>
        <taxon>Actinomycetes</taxon>
        <taxon>Propionibacteriales</taxon>
        <taxon>Nocardioidaceae</taxon>
        <taxon>Nocardioides</taxon>
    </lineage>
</organism>
<evidence type="ECO:0000256" key="2">
    <source>
        <dbReference type="ARBA" id="ARBA00022448"/>
    </source>
</evidence>
<keyword evidence="6 8" id="KW-0472">Membrane</keyword>
<evidence type="ECO:0000313" key="9">
    <source>
        <dbReference type="EMBL" id="MFC5731425.1"/>
    </source>
</evidence>
<keyword evidence="2" id="KW-0813">Transport</keyword>
<evidence type="ECO:0000256" key="1">
    <source>
        <dbReference type="ARBA" id="ARBA00004651"/>
    </source>
</evidence>
<keyword evidence="3" id="KW-1003">Cell membrane</keyword>
<evidence type="ECO:0000256" key="6">
    <source>
        <dbReference type="ARBA" id="ARBA00023136"/>
    </source>
</evidence>
<dbReference type="PANTHER" id="PTHR30561:SF1">
    <property type="entry name" value="MULTIDRUG TRANSPORTER EMRE"/>
    <property type="match status" value="1"/>
</dbReference>
<evidence type="ECO:0000256" key="4">
    <source>
        <dbReference type="ARBA" id="ARBA00022692"/>
    </source>
</evidence>
<comment type="caution">
    <text evidence="9">The sequence shown here is derived from an EMBL/GenBank/DDBJ whole genome shotgun (WGS) entry which is preliminary data.</text>
</comment>
<comment type="subcellular location">
    <subcellularLocation>
        <location evidence="1 7">Cell membrane</location>
        <topology evidence="1 7">Multi-pass membrane protein</topology>
    </subcellularLocation>
</comment>
<feature type="transmembrane region" description="Helical" evidence="8">
    <location>
        <begin position="56"/>
        <end position="78"/>
    </location>
</feature>
<dbReference type="EMBL" id="JBHSNS010000015">
    <property type="protein sequence ID" value="MFC5731425.1"/>
    <property type="molecule type" value="Genomic_DNA"/>
</dbReference>
<accession>A0ABW0ZS65</accession>
<dbReference type="Gene3D" id="1.10.3730.20">
    <property type="match status" value="1"/>
</dbReference>
<dbReference type="Proteomes" id="UP001596072">
    <property type="component" value="Unassembled WGS sequence"/>
</dbReference>
<dbReference type="PANTHER" id="PTHR30561">
    <property type="entry name" value="SMR FAMILY PROTON-DEPENDENT DRUG EFFLUX TRANSPORTER SUGE"/>
    <property type="match status" value="1"/>
</dbReference>
<evidence type="ECO:0000256" key="5">
    <source>
        <dbReference type="ARBA" id="ARBA00022989"/>
    </source>
</evidence>
<dbReference type="Pfam" id="PF00893">
    <property type="entry name" value="Multi_Drug_Res"/>
    <property type="match status" value="1"/>
</dbReference>
<evidence type="ECO:0000256" key="3">
    <source>
        <dbReference type="ARBA" id="ARBA00022475"/>
    </source>
</evidence>
<dbReference type="InterPro" id="IPR037185">
    <property type="entry name" value="EmrE-like"/>
</dbReference>
<evidence type="ECO:0000256" key="7">
    <source>
        <dbReference type="RuleBase" id="RU003942"/>
    </source>
</evidence>
<reference evidence="10" key="1">
    <citation type="journal article" date="2019" name="Int. J. Syst. Evol. Microbiol.">
        <title>The Global Catalogue of Microorganisms (GCM) 10K type strain sequencing project: providing services to taxonomists for standard genome sequencing and annotation.</title>
        <authorList>
            <consortium name="The Broad Institute Genomics Platform"/>
            <consortium name="The Broad Institute Genome Sequencing Center for Infectious Disease"/>
            <person name="Wu L."/>
            <person name="Ma J."/>
        </authorList>
    </citation>
    <scope>NUCLEOTIDE SEQUENCE [LARGE SCALE GENOMIC DNA]</scope>
    <source>
        <strain evidence="10">YIM 94188</strain>
    </source>
</reference>
<keyword evidence="4 7" id="KW-0812">Transmembrane</keyword>
<protein>
    <submittedName>
        <fullName evidence="9">DMT family transporter</fullName>
    </submittedName>
</protein>
<gene>
    <name evidence="9" type="ORF">ACFPQB_21110</name>
</gene>